<organism evidence="2">
    <name type="scientific">Yersinia pestis</name>
    <dbReference type="NCBI Taxonomy" id="632"/>
    <lineage>
        <taxon>Bacteria</taxon>
        <taxon>Pseudomonadati</taxon>
        <taxon>Pseudomonadota</taxon>
        <taxon>Gammaproteobacteria</taxon>
        <taxon>Enterobacterales</taxon>
        <taxon>Yersiniaceae</taxon>
        <taxon>Yersinia</taxon>
    </lineage>
</organism>
<geneLocation type="plasmid" evidence="2">
    <name>pCD1-pMT1</name>
</geneLocation>
<sequence length="216" mass="24303">MECHGSQENFAVTSGHDYPGYNQLITKVHPLFWAMLKRHPCKQQLPASAVLLAQQVVHPGYTRATIRALAAPKKSKATIKKELQAQSQVVNEVTCRLALFSAWEPVTSLAKVALRRQMSTVKNLLPDKSPREEESPTAREALLVVEVLQNQLGEYLLHRPSALNARVLFRCQKEQYLTATGLNQKHSAHEEAQLQHHGASLDKNDRPNSQYATLRR</sequence>
<evidence type="ECO:0000313" key="2">
    <source>
        <dbReference type="EMBL" id="ADV16645.1"/>
    </source>
</evidence>
<evidence type="ECO:0000256" key="1">
    <source>
        <dbReference type="SAM" id="MobiDB-lite"/>
    </source>
</evidence>
<feature type="compositionally biased region" description="Polar residues" evidence="1">
    <location>
        <begin position="207"/>
        <end position="216"/>
    </location>
</feature>
<accession>E7E575</accession>
<proteinExistence type="predicted"/>
<keyword evidence="2" id="KW-0614">Plasmid</keyword>
<feature type="region of interest" description="Disordered" evidence="1">
    <location>
        <begin position="187"/>
        <end position="216"/>
    </location>
</feature>
<feature type="compositionally biased region" description="Basic and acidic residues" evidence="1">
    <location>
        <begin position="187"/>
        <end position="206"/>
    </location>
</feature>
<dbReference type="AlphaFoldDB" id="E7E575"/>
<dbReference type="KEGG" id="ypj:CH55_4279"/>
<reference evidence="2" key="1">
    <citation type="journal article" date="2010" name="Int. J. Microbiol.">
        <title>Characterization of pPCP1 plasmids in Yersinia pestis strains isolated from the former Soviet Union.</title>
        <authorList>
            <person name="Rajanna C."/>
            <person name="Revazishvili T."/>
            <person name="Rashid M.H."/>
            <person name="Chubinidze S."/>
            <person name="Bakanidze L."/>
            <person name="Tsanava S."/>
            <person name="Imnadze P."/>
            <person name="Bishop-Lilly K.A."/>
            <person name="Sozhamannan S."/>
            <person name="Gibbons H.S."/>
            <person name="Morris J.G."/>
            <person name="Sulakvelidze A."/>
        </authorList>
    </citation>
    <scope>NUCLEOTIDE SEQUENCE</scope>
    <source>
        <strain evidence="2">C790</strain>
        <plasmid evidence="2">pCD1-pMT1</plasmid>
    </source>
</reference>
<dbReference type="EMBL" id="HQ612242">
    <property type="protein sequence ID" value="ADV16645.1"/>
    <property type="molecule type" value="Genomic_DNA"/>
</dbReference>
<name>E7E575_YERPE</name>
<protein>
    <submittedName>
        <fullName evidence="2">Uncharacterized protein</fullName>
    </submittedName>
</protein>